<protein>
    <submittedName>
        <fullName evidence="9">ADL205Cp</fullName>
    </submittedName>
</protein>
<feature type="transmembrane region" description="Helical" evidence="7">
    <location>
        <begin position="225"/>
        <end position="247"/>
    </location>
</feature>
<sequence length="468" mass="50367">MVPTATVGSSTVNLIKTIVGAGLLAVPYAFRADGVCVAAVLVAVAAITSGFGLVVLAKASKALVNPRQSSFFALCQITYPRLAVVFDFAMFTQCFGVGVSYLIIVGDLFPGLLGGTREAWIAASAAVVVPLSHLRRFDSLKYSSVLGLVAIAYLALMIVAAWIEGLTTGYAHYERGEVRWLRPASLREMVSTFSIIVFAFTGSMNMFSIINELGDNSMRNIQRIVYYSIAASTALFILVGMAGYLTFGSNVAQNVILNFDPDAVSTQVGSLALGLMVLLSFPLLFHPGRIAFNNMVHWAHVTYCGYRPLKSEEQPGDAGASICLEVEDEEDRLILSAEGSESYQSLPRGANSNEDSGSSAEVDRQAVPFDGPRFYIVTWLLLLVLYLVAFKVRSFAYVLALVGATGSTAISFTLPGLFGYRLIGTDSLMKGNMLSRQDHLYRCASLGLVGYGIVVTIVSLMVVIYFGI</sequence>
<dbReference type="GO" id="GO:0005313">
    <property type="term" value="F:L-glutamate transmembrane transporter activity"/>
    <property type="evidence" value="ECO:0000318"/>
    <property type="project" value="GO_Central"/>
</dbReference>
<dbReference type="OrthoDB" id="438545at2759"/>
<evidence type="ECO:0000256" key="2">
    <source>
        <dbReference type="ARBA" id="ARBA00008066"/>
    </source>
</evidence>
<evidence type="ECO:0000256" key="7">
    <source>
        <dbReference type="SAM" id="Phobius"/>
    </source>
</evidence>
<comment type="subcellular location">
    <subcellularLocation>
        <location evidence="1">Vacuole membrane</location>
        <topology evidence="1">Multi-pass membrane protein</topology>
    </subcellularLocation>
</comment>
<gene>
    <name evidence="9" type="ORF">AGOS_ADL205C</name>
</gene>
<keyword evidence="6 7" id="KW-0472">Membrane</keyword>
<dbReference type="PANTHER" id="PTHR22950:SF224">
    <property type="entry name" value="VACUOLAR AMINO ACID TRANSPORTER 7"/>
    <property type="match status" value="1"/>
</dbReference>
<feature type="transmembrane region" description="Helical" evidence="7">
    <location>
        <begin position="36"/>
        <end position="57"/>
    </location>
</feature>
<dbReference type="GO" id="GO:0015189">
    <property type="term" value="F:L-lysine transmembrane transporter activity"/>
    <property type="evidence" value="ECO:0000318"/>
    <property type="project" value="GO_Central"/>
</dbReference>
<dbReference type="GO" id="GO:0015194">
    <property type="term" value="F:L-serine transmembrane transporter activity"/>
    <property type="evidence" value="ECO:0000318"/>
    <property type="project" value="GO_Central"/>
</dbReference>
<dbReference type="KEGG" id="ago:AGOS_ADL205C"/>
<keyword evidence="4 7" id="KW-0812">Transmembrane</keyword>
<evidence type="ECO:0000313" key="10">
    <source>
        <dbReference type="Proteomes" id="UP000000591"/>
    </source>
</evidence>
<dbReference type="Proteomes" id="UP000000591">
    <property type="component" value="Chromosome IV"/>
</dbReference>
<evidence type="ECO:0000313" key="9">
    <source>
        <dbReference type="EMBL" id="AAS51715.1"/>
    </source>
</evidence>
<evidence type="ECO:0000256" key="4">
    <source>
        <dbReference type="ARBA" id="ARBA00022692"/>
    </source>
</evidence>
<dbReference type="AlphaFoldDB" id="Q75AX5"/>
<keyword evidence="5 7" id="KW-1133">Transmembrane helix</keyword>
<reference evidence="9 10" key="1">
    <citation type="journal article" date="2004" name="Science">
        <title>The Ashbya gossypii genome as a tool for mapping the ancient Saccharomyces cerevisiae genome.</title>
        <authorList>
            <person name="Dietrich F.S."/>
            <person name="Voegeli S."/>
            <person name="Brachat S."/>
            <person name="Lerch A."/>
            <person name="Gates K."/>
            <person name="Steiner S."/>
            <person name="Mohr C."/>
            <person name="Pohlmann R."/>
            <person name="Luedi P."/>
            <person name="Choi S."/>
            <person name="Wing R.A."/>
            <person name="Flavier A."/>
            <person name="Gaffney T.D."/>
            <person name="Philippsen P."/>
        </authorList>
    </citation>
    <scope>NUCLEOTIDE SEQUENCE [LARGE SCALE GENOMIC DNA]</scope>
    <source>
        <strain evidence="10">ATCC 10895 / CBS 109.51 / FGSC 9923 / NRRL Y-1056</strain>
    </source>
</reference>
<dbReference type="GO" id="GO:0043937">
    <property type="term" value="P:regulation of sporulation"/>
    <property type="evidence" value="ECO:0007669"/>
    <property type="project" value="EnsemblFungi"/>
</dbReference>
<feature type="transmembrane region" description="Helical" evidence="7">
    <location>
        <begin position="374"/>
        <end position="390"/>
    </location>
</feature>
<keyword evidence="10" id="KW-1185">Reference proteome</keyword>
<dbReference type="GO" id="GO:0005290">
    <property type="term" value="F:L-histidine transmembrane transporter activity"/>
    <property type="evidence" value="ECO:0000318"/>
    <property type="project" value="GO_Central"/>
</dbReference>
<feature type="transmembrane region" description="Helical" evidence="7">
    <location>
        <begin position="267"/>
        <end position="285"/>
    </location>
</feature>
<evidence type="ECO:0000256" key="5">
    <source>
        <dbReference type="ARBA" id="ARBA00022989"/>
    </source>
</evidence>
<dbReference type="FunCoup" id="Q75AX5">
    <property type="interactions" value="257"/>
</dbReference>
<feature type="transmembrane region" description="Helical" evidence="7">
    <location>
        <begin position="144"/>
        <end position="163"/>
    </location>
</feature>
<feature type="transmembrane region" description="Helical" evidence="7">
    <location>
        <begin position="119"/>
        <end position="137"/>
    </location>
</feature>
<evidence type="ECO:0000256" key="3">
    <source>
        <dbReference type="ARBA" id="ARBA00022554"/>
    </source>
</evidence>
<dbReference type="InterPro" id="IPR013057">
    <property type="entry name" value="AA_transpt_TM"/>
</dbReference>
<keyword evidence="3" id="KW-0926">Vacuole</keyword>
<dbReference type="GO" id="GO:0005886">
    <property type="term" value="C:plasma membrane"/>
    <property type="evidence" value="ECO:0007669"/>
    <property type="project" value="EnsemblFungi"/>
</dbReference>
<feature type="transmembrane region" description="Helical" evidence="7">
    <location>
        <begin position="189"/>
        <end position="213"/>
    </location>
</feature>
<feature type="transmembrane region" description="Helical" evidence="7">
    <location>
        <begin position="440"/>
        <end position="466"/>
    </location>
</feature>
<dbReference type="GO" id="GO:0003333">
    <property type="term" value="P:amino acid transmembrane transport"/>
    <property type="evidence" value="ECO:0000318"/>
    <property type="project" value="GO_Central"/>
</dbReference>
<dbReference type="PANTHER" id="PTHR22950">
    <property type="entry name" value="AMINO ACID TRANSPORTER"/>
    <property type="match status" value="1"/>
</dbReference>
<accession>Q75AX5</accession>
<dbReference type="Pfam" id="PF01490">
    <property type="entry name" value="Aa_trans"/>
    <property type="match status" value="1"/>
</dbReference>
<dbReference type="eggNOG" id="KOG1305">
    <property type="taxonomic scope" value="Eukaryota"/>
</dbReference>
<evidence type="ECO:0000256" key="1">
    <source>
        <dbReference type="ARBA" id="ARBA00004128"/>
    </source>
</evidence>
<organism evidence="9 10">
    <name type="scientific">Eremothecium gossypii (strain ATCC 10895 / CBS 109.51 / FGSC 9923 / NRRL Y-1056)</name>
    <name type="common">Yeast</name>
    <name type="synonym">Ashbya gossypii</name>
    <dbReference type="NCBI Taxonomy" id="284811"/>
    <lineage>
        <taxon>Eukaryota</taxon>
        <taxon>Fungi</taxon>
        <taxon>Dikarya</taxon>
        <taxon>Ascomycota</taxon>
        <taxon>Saccharomycotina</taxon>
        <taxon>Saccharomycetes</taxon>
        <taxon>Saccharomycetales</taxon>
        <taxon>Saccharomycetaceae</taxon>
        <taxon>Eremothecium</taxon>
    </lineage>
</organism>
<dbReference type="GeneID" id="4620033"/>
<dbReference type="GO" id="GO:0005302">
    <property type="term" value="F:L-tyrosine transmembrane transporter activity"/>
    <property type="evidence" value="ECO:0000318"/>
    <property type="project" value="GO_Central"/>
</dbReference>
<feature type="transmembrane region" description="Helical" evidence="7">
    <location>
        <begin position="12"/>
        <end position="30"/>
    </location>
</feature>
<dbReference type="GO" id="GO:0000329">
    <property type="term" value="C:fungal-type vacuole membrane"/>
    <property type="evidence" value="ECO:0000318"/>
    <property type="project" value="GO_Central"/>
</dbReference>
<dbReference type="GO" id="GO:0061459">
    <property type="term" value="F:L-arginine transmembrane transporter activity"/>
    <property type="evidence" value="ECO:0000318"/>
    <property type="project" value="GO_Central"/>
</dbReference>
<feature type="domain" description="Amino acid transporter transmembrane" evidence="8">
    <location>
        <begin position="4"/>
        <end position="457"/>
    </location>
</feature>
<dbReference type="HOGENOM" id="CLU_009020_1_1_1"/>
<name>Q75AX5_EREGS</name>
<dbReference type="EMBL" id="AE016817">
    <property type="protein sequence ID" value="AAS51715.1"/>
    <property type="molecule type" value="Genomic_DNA"/>
</dbReference>
<evidence type="ECO:0000259" key="8">
    <source>
        <dbReference type="Pfam" id="PF01490"/>
    </source>
</evidence>
<proteinExistence type="inferred from homology"/>
<reference evidence="10" key="2">
    <citation type="journal article" date="2013" name="G3 (Bethesda)">
        <title>Genomes of Ashbya fungi isolated from insects reveal four mating-type loci, numerous translocations, lack of transposons, and distinct gene duplications.</title>
        <authorList>
            <person name="Dietrich F.S."/>
            <person name="Voegeli S."/>
            <person name="Kuo S."/>
            <person name="Philippsen P."/>
        </authorList>
    </citation>
    <scope>GENOME REANNOTATION</scope>
    <source>
        <strain evidence="10">ATCC 10895 / CBS 109.51 / FGSC 9923 / NRRL Y-1056</strain>
    </source>
</reference>
<comment type="similarity">
    <text evidence="2">Belongs to the amino acid/polyamine transporter 2 family.</text>
</comment>
<feature type="transmembrane region" description="Helical" evidence="7">
    <location>
        <begin position="78"/>
        <end position="104"/>
    </location>
</feature>
<dbReference type="STRING" id="284811.Q75AX5"/>
<feature type="transmembrane region" description="Helical" evidence="7">
    <location>
        <begin position="396"/>
        <end position="420"/>
    </location>
</feature>
<dbReference type="RefSeq" id="NP_983891.1">
    <property type="nucleotide sequence ID" value="NM_209244.1"/>
</dbReference>
<dbReference type="OMA" id="FAFTGHQ"/>
<dbReference type="InParanoid" id="Q75AX5"/>
<evidence type="ECO:0000256" key="6">
    <source>
        <dbReference type="ARBA" id="ARBA00023136"/>
    </source>
</evidence>